<evidence type="ECO:0000259" key="4">
    <source>
        <dbReference type="PROSITE" id="PS51755"/>
    </source>
</evidence>
<evidence type="ECO:0000313" key="9">
    <source>
        <dbReference type="Proteomes" id="UP000192380"/>
    </source>
</evidence>
<evidence type="ECO:0000313" key="6">
    <source>
        <dbReference type="EMBL" id="ARF52319.1"/>
    </source>
</evidence>
<keyword evidence="9" id="KW-1185">Reference proteome</keyword>
<dbReference type="InterPro" id="IPR036388">
    <property type="entry name" value="WH-like_DNA-bd_sf"/>
</dbReference>
<gene>
    <name evidence="5" type="primary">cadC</name>
    <name evidence="7" type="ORF">CKS_4545</name>
    <name evidence="6" type="ORF">DSJ_24050</name>
</gene>
<evidence type="ECO:0000256" key="3">
    <source>
        <dbReference type="SAM" id="Phobius"/>
    </source>
</evidence>
<dbReference type="Proteomes" id="UP000192380">
    <property type="component" value="Plasmid pDSJ08"/>
</dbReference>
<dbReference type="SMART" id="SM00862">
    <property type="entry name" value="Trans_reg_C"/>
    <property type="match status" value="1"/>
</dbReference>
<dbReference type="InterPro" id="IPR016032">
    <property type="entry name" value="Sig_transdc_resp-reg_C-effctor"/>
</dbReference>
<dbReference type="PATRIC" id="fig|660596.6.peg.5087"/>
<dbReference type="InterPro" id="IPR001867">
    <property type="entry name" value="OmpR/PhoB-type_DNA-bd"/>
</dbReference>
<reference evidence="7 8" key="2">
    <citation type="journal article" date="2012" name="Mol. Microbiol.">
        <title>The genetic and structural basis of two distinct terminal side branch residues in stewartan and amylovoran exopolysaccharides and their potential role in host adaptation.</title>
        <authorList>
            <person name="Wang X."/>
            <person name="Yang F."/>
            <person name="von Bodman S.B."/>
        </authorList>
    </citation>
    <scope>NUCLEOTIDE SEQUENCE [LARGE SCALE GENOMIC DNA]</scope>
    <source>
        <strain evidence="7 8">DC283</strain>
    </source>
</reference>
<dbReference type="GO" id="GO:0000160">
    <property type="term" value="P:phosphorelay signal transduction system"/>
    <property type="evidence" value="ECO:0007669"/>
    <property type="project" value="InterPro"/>
</dbReference>
<dbReference type="PROSITE" id="PS51755">
    <property type="entry name" value="OMPR_PHOB"/>
    <property type="match status" value="1"/>
</dbReference>
<keyword evidence="1 2" id="KW-0238">DNA-binding</keyword>
<dbReference type="Proteomes" id="UP000005050">
    <property type="component" value="Unassembled WGS sequence"/>
</dbReference>
<reference evidence="6 9" key="4">
    <citation type="submission" date="2016-10" db="EMBL/GenBank/DDBJ databases">
        <title>Complete Genome Assembly of Pantoea stewartii subsp. stewartii DC283, a Corn Pathogen.</title>
        <authorList>
            <person name="Duong D.A."/>
            <person name="Stevens A.M."/>
            <person name="Jensen R.V."/>
        </authorList>
    </citation>
    <scope>NUCLEOTIDE SEQUENCE [LARGE SCALE GENOMIC DNA]</scope>
    <source>
        <strain evidence="6 9">DC283</strain>
        <plasmid evidence="6 9">pDSJ08</plasmid>
    </source>
</reference>
<dbReference type="GO" id="GO:0003677">
    <property type="term" value="F:DNA binding"/>
    <property type="evidence" value="ECO:0007669"/>
    <property type="project" value="UniProtKB-UniRule"/>
</dbReference>
<evidence type="ECO:0000256" key="2">
    <source>
        <dbReference type="PROSITE-ProRule" id="PRU01091"/>
    </source>
</evidence>
<feature type="domain" description="OmpR/PhoB-type" evidence="4">
    <location>
        <begin position="8"/>
        <end position="104"/>
    </location>
</feature>
<evidence type="ECO:0000256" key="1">
    <source>
        <dbReference type="ARBA" id="ARBA00023125"/>
    </source>
</evidence>
<reference evidence="5" key="1">
    <citation type="submission" date="2009-06" db="EMBL/GenBank/DDBJ databases">
        <authorList>
            <person name="Perna N.T."/>
        </authorList>
    </citation>
    <scope>NUCLEOTIDE SEQUENCE</scope>
    <source>
        <strain evidence="5">DC283</strain>
    </source>
</reference>
<keyword evidence="3" id="KW-1133">Transmembrane helix</keyword>
<feature type="DNA-binding region" description="OmpR/PhoB-type" evidence="2">
    <location>
        <begin position="8"/>
        <end position="104"/>
    </location>
</feature>
<feature type="transmembrane region" description="Helical" evidence="3">
    <location>
        <begin position="173"/>
        <end position="196"/>
    </location>
</feature>
<dbReference type="EMBL" id="AHIE01000039">
    <property type="protein sequence ID" value="EHT97982.1"/>
    <property type="molecule type" value="Genomic_DNA"/>
</dbReference>
<protein>
    <submittedName>
        <fullName evidence="5">Transcriptional regulator</fullName>
    </submittedName>
</protein>
<dbReference type="AlphaFoldDB" id="C7E4R8"/>
<dbReference type="EMBL" id="GQ249669">
    <property type="protein sequence ID" value="ACT68015.1"/>
    <property type="molecule type" value="Genomic_DNA"/>
</dbReference>
<name>C7E4R8_PANSE</name>
<dbReference type="GO" id="GO:0006355">
    <property type="term" value="P:regulation of DNA-templated transcription"/>
    <property type="evidence" value="ECO:0007669"/>
    <property type="project" value="InterPro"/>
</dbReference>
<evidence type="ECO:0000313" key="8">
    <source>
        <dbReference type="Proteomes" id="UP000005050"/>
    </source>
</evidence>
<dbReference type="CDD" id="cd00383">
    <property type="entry name" value="trans_reg_C"/>
    <property type="match status" value="1"/>
</dbReference>
<accession>C7E4R8</accession>
<dbReference type="KEGG" id="pstw:DSJ_24050"/>
<sequence length="288" mass="32655">MKNSSTKQGKIFFLDYTFIPALRTLQRDDTTLQLRKKQTDVLALLCEKYPSPVSQDEFLSEVWDGCYVTSQSIAQMIRSLRISLKDESKKIIVTIPKLGYQLTAEPYWEASLSQPELLPDTLNERTPAARKIELNNISYSSSTFINCQPTPMTVVSYAPQHKPMERNLTSSKWFLFAVTTLSIILAAVAMGARGYAQGLFEEKKIFFSGARLAQYSKIRLMDNYLYCCKTYNGLVCSPKESMLLGKCTLNTEAIEAEQLQALHILPVKSALIQDKSRCYLTRYSISCK</sequence>
<proteinExistence type="predicted"/>
<dbReference type="RefSeq" id="WP_006122191.1">
    <property type="nucleotide sequence ID" value="NZ_AHIE01000039.1"/>
</dbReference>
<organism evidence="5">
    <name type="scientific">Pantoea stewartii subsp. stewartii DC283</name>
    <dbReference type="NCBI Taxonomy" id="660596"/>
    <lineage>
        <taxon>Bacteria</taxon>
        <taxon>Pseudomonadati</taxon>
        <taxon>Pseudomonadota</taxon>
        <taxon>Gammaproteobacteria</taxon>
        <taxon>Enterobacterales</taxon>
        <taxon>Erwiniaceae</taxon>
        <taxon>Pantoea</taxon>
    </lineage>
</organism>
<dbReference type="SUPFAM" id="SSF46894">
    <property type="entry name" value="C-terminal effector domain of the bipartite response regulators"/>
    <property type="match status" value="1"/>
</dbReference>
<dbReference type="Gene3D" id="1.10.10.10">
    <property type="entry name" value="Winged helix-like DNA-binding domain superfamily/Winged helix DNA-binding domain"/>
    <property type="match status" value="1"/>
</dbReference>
<evidence type="ECO:0000313" key="7">
    <source>
        <dbReference type="EMBL" id="EHT97982.1"/>
    </source>
</evidence>
<keyword evidence="6" id="KW-0614">Plasmid</keyword>
<keyword evidence="3" id="KW-0472">Membrane</keyword>
<dbReference type="Pfam" id="PF00486">
    <property type="entry name" value="Trans_reg_C"/>
    <property type="match status" value="1"/>
</dbReference>
<geneLocation type="plasmid" evidence="6 9">
    <name>pDSJ08</name>
</geneLocation>
<reference evidence="7" key="3">
    <citation type="submission" date="2012-01" db="EMBL/GenBank/DDBJ databases">
        <authorList>
            <person name="Biehl B.S."/>
            <person name="Ding Y."/>
            <person name="Dugan-Rocha S.P."/>
            <person name="Gibbs R.A."/>
            <person name="Glasner J.D."/>
            <person name="Kovar C."/>
            <person name="Muzny D.M."/>
            <person name="Neeno-Eckwall E.C."/>
            <person name="Perna N.T."/>
            <person name="Qin X."/>
            <person name="von Bodman S.B."/>
            <person name="Weinstock G.M."/>
        </authorList>
    </citation>
    <scope>NUCLEOTIDE SEQUENCE</scope>
    <source>
        <strain evidence="7">DC283</strain>
    </source>
</reference>
<dbReference type="OrthoDB" id="6311790at2"/>
<evidence type="ECO:0000313" key="5">
    <source>
        <dbReference type="EMBL" id="ACT68015.1"/>
    </source>
</evidence>
<dbReference type="EMBL" id="CP017589">
    <property type="protein sequence ID" value="ARF52319.1"/>
    <property type="molecule type" value="Genomic_DNA"/>
</dbReference>
<keyword evidence="3" id="KW-0812">Transmembrane</keyword>
<accession>H3RKY7</accession>